<name>A0A146MDY6_LYGHE</name>
<evidence type="ECO:0000313" key="1">
    <source>
        <dbReference type="EMBL" id="JAQ17934.1"/>
    </source>
</evidence>
<protein>
    <submittedName>
        <fullName evidence="1">Uncharacterized protein</fullName>
    </submittedName>
</protein>
<organism evidence="1">
    <name type="scientific">Lygus hesperus</name>
    <name type="common">Western plant bug</name>
    <dbReference type="NCBI Taxonomy" id="30085"/>
    <lineage>
        <taxon>Eukaryota</taxon>
        <taxon>Metazoa</taxon>
        <taxon>Ecdysozoa</taxon>
        <taxon>Arthropoda</taxon>
        <taxon>Hexapoda</taxon>
        <taxon>Insecta</taxon>
        <taxon>Pterygota</taxon>
        <taxon>Neoptera</taxon>
        <taxon>Paraneoptera</taxon>
        <taxon>Hemiptera</taxon>
        <taxon>Heteroptera</taxon>
        <taxon>Panheteroptera</taxon>
        <taxon>Cimicomorpha</taxon>
        <taxon>Miridae</taxon>
        <taxon>Mirini</taxon>
        <taxon>Lygus</taxon>
    </lineage>
</organism>
<dbReference type="AlphaFoldDB" id="A0A146MDY6"/>
<gene>
    <name evidence="1" type="ORF">g.32625</name>
</gene>
<accession>A0A146MDY6</accession>
<reference evidence="1" key="1">
    <citation type="journal article" date="2016" name="Gigascience">
        <title>De novo construction of an expanded transcriptome assembly for the western tarnished plant bug, Lygus hesperus.</title>
        <authorList>
            <person name="Tassone E.E."/>
            <person name="Geib S.M."/>
            <person name="Hall B."/>
            <person name="Fabrick J.A."/>
            <person name="Brent C.S."/>
            <person name="Hull J.J."/>
        </authorList>
    </citation>
    <scope>NUCLEOTIDE SEQUENCE</scope>
</reference>
<proteinExistence type="predicted"/>
<dbReference type="EMBL" id="GDHC01000695">
    <property type="protein sequence ID" value="JAQ17934.1"/>
    <property type="molecule type" value="Transcribed_RNA"/>
</dbReference>
<sequence>MNRSLKPKDSTGCRASFTESVLGVDAHPQLVFEFINHNFLQHLTEVAQQAPGKPWGPPDPCPQVSKAHRLSPSSILLGSTLVPEISKRSFHTLGKPVVKPSAAFALFNPVWARGLPWLESANQALQHTILRTGHRSPLSDHSPH</sequence>